<dbReference type="Proteomes" id="UP001371391">
    <property type="component" value="Unassembled WGS sequence"/>
</dbReference>
<gene>
    <name evidence="4" type="ORF">V6257_20925</name>
</gene>
<dbReference type="InterPro" id="IPR041552">
    <property type="entry name" value="UvrA_DNA-bd"/>
</dbReference>
<evidence type="ECO:0000313" key="4">
    <source>
        <dbReference type="EMBL" id="MEL0657446.1"/>
    </source>
</evidence>
<accession>A0ABU9H6L1</accession>
<feature type="non-terminal residue" evidence="4">
    <location>
        <position position="71"/>
    </location>
</feature>
<name>A0ABU9H6L1_9GAMM</name>
<protein>
    <recommendedName>
        <fullName evidence="3">UvrA DNA-binding domain-containing protein</fullName>
    </recommendedName>
</protein>
<comment type="caution">
    <text evidence="4">The sequence shown here is derived from an EMBL/GenBank/DDBJ whole genome shotgun (WGS) entry which is preliminary data.</text>
</comment>
<evidence type="ECO:0000256" key="1">
    <source>
        <dbReference type="ARBA" id="ARBA00022723"/>
    </source>
</evidence>
<proteinExistence type="predicted"/>
<reference evidence="4 5" key="1">
    <citation type="submission" date="2024-02" db="EMBL/GenBank/DDBJ databases">
        <title>Bacteria isolated from the canopy kelp, Nereocystis luetkeana.</title>
        <authorList>
            <person name="Pfister C.A."/>
            <person name="Younker I.T."/>
            <person name="Light S.H."/>
        </authorList>
    </citation>
    <scope>NUCLEOTIDE SEQUENCE [LARGE SCALE GENOMIC DNA]</scope>
    <source>
        <strain evidence="4 5">TI.1.03</strain>
    </source>
</reference>
<dbReference type="RefSeq" id="WP_341604166.1">
    <property type="nucleotide sequence ID" value="NZ_JBAKAW010000258.1"/>
</dbReference>
<feature type="domain" description="UvrA DNA-binding" evidence="3">
    <location>
        <begin position="1"/>
        <end position="71"/>
    </location>
</feature>
<keyword evidence="1" id="KW-0479">Metal-binding</keyword>
<dbReference type="Gene3D" id="1.10.8.280">
    <property type="entry name" value="ABC transporter ATPase domain-like"/>
    <property type="match status" value="1"/>
</dbReference>
<keyword evidence="2" id="KW-0862">Zinc</keyword>
<dbReference type="Pfam" id="PF17755">
    <property type="entry name" value="UvrA_DNA-bind"/>
    <property type="match status" value="1"/>
</dbReference>
<keyword evidence="5" id="KW-1185">Reference proteome</keyword>
<sequence>AIKGWDKRSFYYYQMLEAVADHYNFDFDVAYQDLDSESKIIILDGSGSTKIAFIYSNDRGDLITRNHEFEG</sequence>
<organism evidence="4 5">
    <name type="scientific">Pseudoalteromonas issachenkonii</name>
    <dbReference type="NCBI Taxonomy" id="152297"/>
    <lineage>
        <taxon>Bacteria</taxon>
        <taxon>Pseudomonadati</taxon>
        <taxon>Pseudomonadota</taxon>
        <taxon>Gammaproteobacteria</taxon>
        <taxon>Alteromonadales</taxon>
        <taxon>Pseudoalteromonadaceae</taxon>
        <taxon>Pseudoalteromonas</taxon>
    </lineage>
</organism>
<evidence type="ECO:0000313" key="5">
    <source>
        <dbReference type="Proteomes" id="UP001371391"/>
    </source>
</evidence>
<evidence type="ECO:0000256" key="2">
    <source>
        <dbReference type="ARBA" id="ARBA00022833"/>
    </source>
</evidence>
<feature type="non-terminal residue" evidence="4">
    <location>
        <position position="1"/>
    </location>
</feature>
<evidence type="ECO:0000259" key="3">
    <source>
        <dbReference type="Pfam" id="PF17755"/>
    </source>
</evidence>
<dbReference type="EMBL" id="JBAKAW010000258">
    <property type="protein sequence ID" value="MEL0657446.1"/>
    <property type="molecule type" value="Genomic_DNA"/>
</dbReference>